<dbReference type="Proteomes" id="UP000627166">
    <property type="component" value="Unassembled WGS sequence"/>
</dbReference>
<evidence type="ECO:0000313" key="1">
    <source>
        <dbReference type="EMBL" id="MBD8047632.1"/>
    </source>
</evidence>
<gene>
    <name evidence="1" type="ORF">H9637_11375</name>
</gene>
<keyword evidence="2" id="KW-1185">Reference proteome</keyword>
<name>A0ABR8YTN3_9CLOT</name>
<reference evidence="1 2" key="1">
    <citation type="submission" date="2020-08" db="EMBL/GenBank/DDBJ databases">
        <title>A Genomic Blueprint of the Chicken Gut Microbiome.</title>
        <authorList>
            <person name="Gilroy R."/>
            <person name="Ravi A."/>
            <person name="Getino M."/>
            <person name="Pursley I."/>
            <person name="Horton D.L."/>
            <person name="Alikhan N.-F."/>
            <person name="Baker D."/>
            <person name="Gharbi K."/>
            <person name="Hall N."/>
            <person name="Watson M."/>
            <person name="Adriaenssens E.M."/>
            <person name="Foster-Nyarko E."/>
            <person name="Jarju S."/>
            <person name="Secka A."/>
            <person name="Antonio M."/>
            <person name="Oren A."/>
            <person name="Chaudhuri R."/>
            <person name="La Ragione R.M."/>
            <person name="Hildebrand F."/>
            <person name="Pallen M.J."/>
        </authorList>
    </citation>
    <scope>NUCLEOTIDE SEQUENCE [LARGE SCALE GENOMIC DNA]</scope>
    <source>
        <strain evidence="1 2">N37</strain>
    </source>
</reference>
<evidence type="ECO:0000313" key="2">
    <source>
        <dbReference type="Proteomes" id="UP000627166"/>
    </source>
</evidence>
<feature type="non-terminal residue" evidence="1">
    <location>
        <position position="64"/>
    </location>
</feature>
<dbReference type="EMBL" id="JACSQB010000086">
    <property type="protein sequence ID" value="MBD8047632.1"/>
    <property type="molecule type" value="Genomic_DNA"/>
</dbReference>
<sequence length="64" mass="7246">MKKVYIVVFNQMDECYTDNEVFCDYEQAKEAAKDLVAGVKDSYDEISQDGENSWLLINASNTVG</sequence>
<dbReference type="RefSeq" id="WP_191740600.1">
    <property type="nucleotide sequence ID" value="NZ_JACSQB010000086.1"/>
</dbReference>
<comment type="caution">
    <text evidence="1">The sequence shown here is derived from an EMBL/GenBank/DDBJ whole genome shotgun (WGS) entry which is preliminary data.</text>
</comment>
<protein>
    <submittedName>
        <fullName evidence="1">Uncharacterized protein</fullName>
    </submittedName>
</protein>
<proteinExistence type="predicted"/>
<accession>A0ABR8YTN3</accession>
<organism evidence="1 2">
    <name type="scientific">Clostridium faecium</name>
    <dbReference type="NCBI Taxonomy" id="2762223"/>
    <lineage>
        <taxon>Bacteria</taxon>
        <taxon>Bacillati</taxon>
        <taxon>Bacillota</taxon>
        <taxon>Clostridia</taxon>
        <taxon>Eubacteriales</taxon>
        <taxon>Clostridiaceae</taxon>
        <taxon>Clostridium</taxon>
    </lineage>
</organism>